<dbReference type="Proteomes" id="UP000026961">
    <property type="component" value="Chromosome 6"/>
</dbReference>
<accession>A0A0E0ADY3</accession>
<dbReference type="AlphaFoldDB" id="A0A0E0ADY3"/>
<organism evidence="1">
    <name type="scientific">Oryza glumipatula</name>
    <dbReference type="NCBI Taxonomy" id="40148"/>
    <lineage>
        <taxon>Eukaryota</taxon>
        <taxon>Viridiplantae</taxon>
        <taxon>Streptophyta</taxon>
        <taxon>Embryophyta</taxon>
        <taxon>Tracheophyta</taxon>
        <taxon>Spermatophyta</taxon>
        <taxon>Magnoliopsida</taxon>
        <taxon>Liliopsida</taxon>
        <taxon>Poales</taxon>
        <taxon>Poaceae</taxon>
        <taxon>BOP clade</taxon>
        <taxon>Oryzoideae</taxon>
        <taxon>Oryzeae</taxon>
        <taxon>Oryzinae</taxon>
        <taxon>Oryza</taxon>
    </lineage>
</organism>
<evidence type="ECO:0000313" key="1">
    <source>
        <dbReference type="EnsemblPlants" id="OGLUM06G27810.2"/>
    </source>
</evidence>
<name>A0A0E0ADY3_9ORYZ</name>
<reference evidence="1" key="1">
    <citation type="submission" date="2015-04" db="UniProtKB">
        <authorList>
            <consortium name="EnsemblPlants"/>
        </authorList>
    </citation>
    <scope>IDENTIFICATION</scope>
</reference>
<dbReference type="Gramene" id="OGLUM06G27810.2">
    <property type="protein sequence ID" value="OGLUM06G27810.2"/>
    <property type="gene ID" value="OGLUM06G27810"/>
</dbReference>
<evidence type="ECO:0000313" key="2">
    <source>
        <dbReference type="Proteomes" id="UP000026961"/>
    </source>
</evidence>
<protein>
    <submittedName>
        <fullName evidence="1">Uncharacterized protein</fullName>
    </submittedName>
</protein>
<sequence>MTAAITPPTSGKFRCFSSKSVVNPVSPPFHLTPLPPSFTAVLRSPRCSSKPKKFLLLFVSCTPARSRQELCNPKPWVLGVLGQFCQESDTG</sequence>
<dbReference type="EnsemblPlants" id="OGLUM06G27810.2">
    <property type="protein sequence ID" value="OGLUM06G27810.2"/>
    <property type="gene ID" value="OGLUM06G27810"/>
</dbReference>
<proteinExistence type="predicted"/>
<reference evidence="1" key="2">
    <citation type="submission" date="2018-05" db="EMBL/GenBank/DDBJ databases">
        <title>OgluRS3 (Oryza glumaepatula Reference Sequence Version 3).</title>
        <authorList>
            <person name="Zhang J."/>
            <person name="Kudrna D."/>
            <person name="Lee S."/>
            <person name="Talag J."/>
            <person name="Welchert J."/>
            <person name="Wing R.A."/>
        </authorList>
    </citation>
    <scope>NUCLEOTIDE SEQUENCE [LARGE SCALE GENOMIC DNA]</scope>
</reference>
<keyword evidence="2" id="KW-1185">Reference proteome</keyword>